<dbReference type="CDD" id="cd04905">
    <property type="entry name" value="ACT_CM-PDT"/>
    <property type="match status" value="1"/>
</dbReference>
<organism evidence="11">
    <name type="scientific">uncultured Paludibacter sp</name>
    <dbReference type="NCBI Taxonomy" id="497635"/>
    <lineage>
        <taxon>Bacteria</taxon>
        <taxon>Pseudomonadati</taxon>
        <taxon>Bacteroidota</taxon>
        <taxon>Bacteroidia</taxon>
        <taxon>Bacteroidales</taxon>
        <taxon>Paludibacteraceae</taxon>
        <taxon>Paludibacter</taxon>
        <taxon>environmental samples</taxon>
    </lineage>
</organism>
<dbReference type="PROSITE" id="PS51671">
    <property type="entry name" value="ACT"/>
    <property type="match status" value="1"/>
</dbReference>
<dbReference type="Pfam" id="PF00800">
    <property type="entry name" value="PDT"/>
    <property type="match status" value="1"/>
</dbReference>
<feature type="site" description="Essential for prephenate dehydratase activity" evidence="8">
    <location>
        <position position="175"/>
    </location>
</feature>
<dbReference type="InterPro" id="IPR002912">
    <property type="entry name" value="ACT_dom"/>
</dbReference>
<dbReference type="CDD" id="cd13631">
    <property type="entry name" value="PBP2_Ct-PDT_like"/>
    <property type="match status" value="1"/>
</dbReference>
<dbReference type="InterPro" id="IPR008242">
    <property type="entry name" value="Chor_mutase/pphenate_deHydtase"/>
</dbReference>
<evidence type="ECO:0000256" key="3">
    <source>
        <dbReference type="ARBA" id="ARBA00022605"/>
    </source>
</evidence>
<comment type="catalytic activity">
    <reaction evidence="7">
        <text>prephenate + H(+) = 3-phenylpyruvate + CO2 + H2O</text>
        <dbReference type="Rhea" id="RHEA:21648"/>
        <dbReference type="ChEBI" id="CHEBI:15377"/>
        <dbReference type="ChEBI" id="CHEBI:15378"/>
        <dbReference type="ChEBI" id="CHEBI:16526"/>
        <dbReference type="ChEBI" id="CHEBI:18005"/>
        <dbReference type="ChEBI" id="CHEBI:29934"/>
        <dbReference type="EC" id="4.2.1.51"/>
    </reaction>
</comment>
<dbReference type="Gene3D" id="3.30.70.260">
    <property type="match status" value="1"/>
</dbReference>
<evidence type="ECO:0000256" key="4">
    <source>
        <dbReference type="ARBA" id="ARBA00023141"/>
    </source>
</evidence>
<feature type="domain" description="Prephenate dehydratase" evidence="9">
    <location>
        <begin position="3"/>
        <end position="182"/>
    </location>
</feature>
<dbReference type="UniPathway" id="UPA00121">
    <property type="reaction ID" value="UER00345"/>
</dbReference>
<dbReference type="AlphaFoldDB" id="A0A653AFA9"/>
<evidence type="ECO:0000256" key="5">
    <source>
        <dbReference type="ARBA" id="ARBA00023222"/>
    </source>
</evidence>
<dbReference type="PANTHER" id="PTHR21022:SF19">
    <property type="entry name" value="PREPHENATE DEHYDRATASE-RELATED"/>
    <property type="match status" value="1"/>
</dbReference>
<dbReference type="InterPro" id="IPR001086">
    <property type="entry name" value="Preph_deHydtase"/>
</dbReference>
<keyword evidence="5" id="KW-0584">Phenylalanine biosynthesis</keyword>
<dbReference type="PANTHER" id="PTHR21022">
    <property type="entry name" value="PREPHENATE DEHYDRATASE P PROTEIN"/>
    <property type="match status" value="1"/>
</dbReference>
<sequence length="281" mass="31810">MIRVAIQGVNGAFHEIAAREYFINENIEIIPCDTFKDVFKEITSQNNIIGIVAIENTIAGSLLQNHNLLRQSGCTIIGEHKLRIEHHLAALPGQKLEDITEVHSHPIALMQCEDFLEEHHKQLKAVEAEDTALAAKEIAENKIMGRAAICSRLATEIYGLEIIAEGIETNKRNFTRFMIVAKPDLAKEMTKKTKIDKSSLVFTLPHQSGSLSQVLSVLSFYNMNLTKIQSLPILGREWEYQFYINLTFQDYERYRLALDAIRPLTSDFVILGEYKDAPTPL</sequence>
<evidence type="ECO:0000256" key="7">
    <source>
        <dbReference type="ARBA" id="ARBA00047848"/>
    </source>
</evidence>
<dbReference type="SUPFAM" id="SSF55021">
    <property type="entry name" value="ACT-like"/>
    <property type="match status" value="1"/>
</dbReference>
<dbReference type="Gene3D" id="3.40.190.10">
    <property type="entry name" value="Periplasmic binding protein-like II"/>
    <property type="match status" value="2"/>
</dbReference>
<keyword evidence="3" id="KW-0028">Amino-acid biosynthesis</keyword>
<dbReference type="GO" id="GO:0009094">
    <property type="term" value="P:L-phenylalanine biosynthetic process"/>
    <property type="evidence" value="ECO:0007669"/>
    <property type="project" value="UniProtKB-UniPathway"/>
</dbReference>
<dbReference type="GO" id="GO:0004664">
    <property type="term" value="F:prephenate dehydratase activity"/>
    <property type="evidence" value="ECO:0007669"/>
    <property type="project" value="UniProtKB-EC"/>
</dbReference>
<evidence type="ECO:0000256" key="6">
    <source>
        <dbReference type="ARBA" id="ARBA00023239"/>
    </source>
</evidence>
<dbReference type="PROSITE" id="PS51171">
    <property type="entry name" value="PREPHENATE_DEHYDR_3"/>
    <property type="match status" value="1"/>
</dbReference>
<protein>
    <recommendedName>
        <fullName evidence="2">prephenate dehydratase</fullName>
        <ecNumber evidence="2">4.2.1.51</ecNumber>
    </recommendedName>
</protein>
<evidence type="ECO:0000256" key="8">
    <source>
        <dbReference type="PIRSR" id="PIRSR001500-2"/>
    </source>
</evidence>
<dbReference type="EMBL" id="UPXZ01000034">
    <property type="protein sequence ID" value="VBB46726.1"/>
    <property type="molecule type" value="Genomic_DNA"/>
</dbReference>
<evidence type="ECO:0000256" key="1">
    <source>
        <dbReference type="ARBA" id="ARBA00004741"/>
    </source>
</evidence>
<dbReference type="EC" id="4.2.1.51" evidence="2"/>
<dbReference type="PIRSF" id="PIRSF001500">
    <property type="entry name" value="Chor_mut_pdt_Ppr"/>
    <property type="match status" value="1"/>
</dbReference>
<name>A0A653AFA9_9BACT</name>
<dbReference type="InterPro" id="IPR045865">
    <property type="entry name" value="ACT-like_dom_sf"/>
</dbReference>
<evidence type="ECO:0000313" key="11">
    <source>
        <dbReference type="EMBL" id="VBB46726.1"/>
    </source>
</evidence>
<keyword evidence="4" id="KW-0057">Aromatic amino acid biosynthesis</keyword>
<proteinExistence type="predicted"/>
<dbReference type="GO" id="GO:0005737">
    <property type="term" value="C:cytoplasm"/>
    <property type="evidence" value="ECO:0007669"/>
    <property type="project" value="TreeGrafter"/>
</dbReference>
<feature type="domain" description="ACT" evidence="10">
    <location>
        <begin position="199"/>
        <end position="275"/>
    </location>
</feature>
<accession>A0A653AFA9</accession>
<evidence type="ECO:0000259" key="10">
    <source>
        <dbReference type="PROSITE" id="PS51671"/>
    </source>
</evidence>
<dbReference type="SUPFAM" id="SSF53850">
    <property type="entry name" value="Periplasmic binding protein-like II"/>
    <property type="match status" value="1"/>
</dbReference>
<comment type="pathway">
    <text evidence="1">Amino-acid biosynthesis; L-phenylalanine biosynthesis; phenylpyruvate from prephenate: step 1/1.</text>
</comment>
<evidence type="ECO:0000259" key="9">
    <source>
        <dbReference type="PROSITE" id="PS51171"/>
    </source>
</evidence>
<gene>
    <name evidence="11" type="ORF">TRIP_D40042</name>
</gene>
<reference evidence="11" key="1">
    <citation type="submission" date="2018-07" db="EMBL/GenBank/DDBJ databases">
        <authorList>
            <consortium name="Genoscope - CEA"/>
            <person name="William W."/>
        </authorList>
    </citation>
    <scope>NUCLEOTIDE SEQUENCE</scope>
    <source>
        <strain evidence="11">IK1</strain>
    </source>
</reference>
<keyword evidence="6" id="KW-0456">Lyase</keyword>
<evidence type="ECO:0000256" key="2">
    <source>
        <dbReference type="ARBA" id="ARBA00013147"/>
    </source>
</evidence>